<dbReference type="PIRSF" id="PIRSF020967">
    <property type="entry name" value="UCP020967"/>
    <property type="match status" value="1"/>
</dbReference>
<dbReference type="CDD" id="cd06223">
    <property type="entry name" value="PRTases_typeI"/>
    <property type="match status" value="1"/>
</dbReference>
<dbReference type="AlphaFoldDB" id="A0A919WFM3"/>
<protein>
    <recommendedName>
        <fullName evidence="5">Phosphoribosyltransferase domain-containing protein</fullName>
    </recommendedName>
</protein>
<sequence>MNTHMSTFLNKTITYKILDGLTVKLAIQDNPYQLSLEDLFEMAARINKKRSFLFVSKVLGKHIPISPQKGLHIGALLAARYLEVVKGVTPEQLPLLMSQFKKNQFPQNISPFVAENIEPLIIGFAETATALGHAFFDAFQKAEYVHTTREFLHDVEPSITFEEEHSHATSHRAYLKSPWFERPNEIILVDDEMTTGKTTINIIRSIHEKFPRKSYTIVSILDWRSKEHVEQFQALESDLGITIHSVSLIKGTIDVEGSVKEEDFHEEPIYKRLQVVQQITSIPVLMPSAMYMNGSVNSPYTRYTGRFGITADEQKEALQWLKNIGRMLKEYRSGSKTLVLGSGEFMYMPMRIAANMGANVYYQSTTRSPIYPADRCHYGVRNRFSFLNPENSSVQYYAYNIMENQYDDLFLFFEKEIQWEHLQPKLDQLKRTNITDIKVVYLSEKEGVPKWIRY</sequence>
<dbReference type="InterPro" id="IPR000836">
    <property type="entry name" value="PRTase_dom"/>
</dbReference>
<reference evidence="3" key="1">
    <citation type="submission" date="2021-03" db="EMBL/GenBank/DDBJ databases">
        <title>Antimicrobial resistance genes in bacteria isolated from Japanese honey, and their potential for conferring macrolide and lincosamide resistance in the American foulbrood pathogen Paenibacillus larvae.</title>
        <authorList>
            <person name="Okamoto M."/>
            <person name="Kumagai M."/>
            <person name="Kanamori H."/>
            <person name="Takamatsu D."/>
        </authorList>
    </citation>
    <scope>NUCLEOTIDE SEQUENCE</scope>
    <source>
        <strain evidence="3">J27TS8</strain>
    </source>
</reference>
<comment type="caution">
    <text evidence="3">The sequence shown here is derived from an EMBL/GenBank/DDBJ whole genome shotgun (WGS) entry which is preliminary data.</text>
</comment>
<dbReference type="SUPFAM" id="SSF53271">
    <property type="entry name" value="PRTase-like"/>
    <property type="match status" value="1"/>
</dbReference>
<evidence type="ECO:0000313" key="4">
    <source>
        <dbReference type="Proteomes" id="UP000682111"/>
    </source>
</evidence>
<evidence type="ECO:0008006" key="5">
    <source>
        <dbReference type="Google" id="ProtNLM"/>
    </source>
</evidence>
<accession>A0A919WFM3</accession>
<evidence type="ECO:0000259" key="2">
    <source>
        <dbReference type="Pfam" id="PF15609"/>
    </source>
</evidence>
<dbReference type="InterPro" id="IPR011214">
    <property type="entry name" value="UCP020967"/>
</dbReference>
<feature type="domain" description="TRSP" evidence="1">
    <location>
        <begin position="303"/>
        <end position="428"/>
    </location>
</feature>
<dbReference type="Gene3D" id="3.40.50.2020">
    <property type="match status" value="1"/>
</dbReference>
<dbReference type="EMBL" id="BORC01000001">
    <property type="protein sequence ID" value="GIN60854.1"/>
    <property type="molecule type" value="Genomic_DNA"/>
</dbReference>
<dbReference type="InterPro" id="IPR041688">
    <property type="entry name" value="PRTase_2"/>
</dbReference>
<evidence type="ECO:0000313" key="3">
    <source>
        <dbReference type="EMBL" id="GIN60854.1"/>
    </source>
</evidence>
<gene>
    <name evidence="3" type="ORF">J27TS8_08470</name>
</gene>
<proteinExistence type="predicted"/>
<dbReference type="InterPro" id="IPR029057">
    <property type="entry name" value="PRTase-like"/>
</dbReference>
<name>A0A919WFM3_9BACI</name>
<organism evidence="3 4">
    <name type="scientific">Robertmurraya siralis</name>
    <dbReference type="NCBI Taxonomy" id="77777"/>
    <lineage>
        <taxon>Bacteria</taxon>
        <taxon>Bacillati</taxon>
        <taxon>Bacillota</taxon>
        <taxon>Bacilli</taxon>
        <taxon>Bacillales</taxon>
        <taxon>Bacillaceae</taxon>
        <taxon>Robertmurraya</taxon>
    </lineage>
</organism>
<dbReference type="InterPro" id="IPR022537">
    <property type="entry name" value="TRSP_dom"/>
</dbReference>
<dbReference type="RefSeq" id="WP_212933257.1">
    <property type="nucleotide sequence ID" value="NZ_BORC01000001.1"/>
</dbReference>
<feature type="domain" description="Orotate phosphoribosyltransferase-like" evidence="2">
    <location>
        <begin position="39"/>
        <end position="252"/>
    </location>
</feature>
<dbReference type="Pfam" id="PF12500">
    <property type="entry name" value="TRSP"/>
    <property type="match status" value="1"/>
</dbReference>
<keyword evidence="4" id="KW-1185">Reference proteome</keyword>
<evidence type="ECO:0000259" key="1">
    <source>
        <dbReference type="Pfam" id="PF12500"/>
    </source>
</evidence>
<dbReference type="Pfam" id="PF15609">
    <property type="entry name" value="PRTase_2"/>
    <property type="match status" value="1"/>
</dbReference>
<dbReference type="Proteomes" id="UP000682111">
    <property type="component" value="Unassembled WGS sequence"/>
</dbReference>